<name>A0A7W7QFZ2_9PSEU</name>
<dbReference type="RefSeq" id="WP_311771602.1">
    <property type="nucleotide sequence ID" value="NZ_JACHJQ010000018.1"/>
</dbReference>
<evidence type="ECO:0000259" key="1">
    <source>
        <dbReference type="SMART" id="SM00245"/>
    </source>
</evidence>
<dbReference type="PANTHER" id="PTHR11261:SF3">
    <property type="entry name" value="RETINOL-BINDING PROTEIN 3"/>
    <property type="match status" value="1"/>
</dbReference>
<evidence type="ECO:0000313" key="3">
    <source>
        <dbReference type="Proteomes" id="UP000520767"/>
    </source>
</evidence>
<dbReference type="Gene3D" id="3.90.226.10">
    <property type="entry name" value="2-enoyl-CoA Hydratase, Chain A, domain 1"/>
    <property type="match status" value="1"/>
</dbReference>
<gene>
    <name evidence="2" type="ORF">FHR82_009166</name>
</gene>
<evidence type="ECO:0000313" key="2">
    <source>
        <dbReference type="EMBL" id="MBB4912892.1"/>
    </source>
</evidence>
<proteinExistence type="predicted"/>
<dbReference type="Proteomes" id="UP000520767">
    <property type="component" value="Unassembled WGS sequence"/>
</dbReference>
<dbReference type="SMART" id="SM00245">
    <property type="entry name" value="TSPc"/>
    <property type="match status" value="1"/>
</dbReference>
<feature type="domain" description="Tail specific protease" evidence="1">
    <location>
        <begin position="117"/>
        <end position="311"/>
    </location>
</feature>
<dbReference type="InterPro" id="IPR005151">
    <property type="entry name" value="Tail-specific_protease"/>
</dbReference>
<dbReference type="Pfam" id="PF03572">
    <property type="entry name" value="Peptidase_S41"/>
    <property type="match status" value="1"/>
</dbReference>
<dbReference type="SUPFAM" id="SSF52096">
    <property type="entry name" value="ClpP/crotonase"/>
    <property type="match status" value="1"/>
</dbReference>
<dbReference type="Pfam" id="PF11918">
    <property type="entry name" value="Peptidase_S41_N"/>
    <property type="match status" value="1"/>
</dbReference>
<reference evidence="2 3" key="1">
    <citation type="submission" date="2020-08" db="EMBL/GenBank/DDBJ databases">
        <title>Genomic Encyclopedia of Type Strains, Phase III (KMG-III): the genomes of soil and plant-associated and newly described type strains.</title>
        <authorList>
            <person name="Whitman W."/>
        </authorList>
    </citation>
    <scope>NUCLEOTIDE SEQUENCE [LARGE SCALE GENOMIC DNA]</scope>
    <source>
        <strain evidence="2 3">CECT 8960</strain>
    </source>
</reference>
<dbReference type="CDD" id="cd07563">
    <property type="entry name" value="Peptidase_S41_IRBP"/>
    <property type="match status" value="1"/>
</dbReference>
<dbReference type="GO" id="GO:0006508">
    <property type="term" value="P:proteolysis"/>
    <property type="evidence" value="ECO:0007669"/>
    <property type="project" value="InterPro"/>
</dbReference>
<keyword evidence="3" id="KW-1185">Reference proteome</keyword>
<protein>
    <recommendedName>
        <fullName evidence="1">Tail specific protease domain-containing protein</fullName>
    </recommendedName>
</protein>
<dbReference type="InterPro" id="IPR029045">
    <property type="entry name" value="ClpP/crotonase-like_dom_sf"/>
</dbReference>
<organism evidence="2 3">
    <name type="scientific">Actinophytocola algeriensis</name>
    <dbReference type="NCBI Taxonomy" id="1768010"/>
    <lineage>
        <taxon>Bacteria</taxon>
        <taxon>Bacillati</taxon>
        <taxon>Actinomycetota</taxon>
        <taxon>Actinomycetes</taxon>
        <taxon>Pseudonocardiales</taxon>
        <taxon>Pseudonocardiaceae</taxon>
    </lineage>
</organism>
<dbReference type="AlphaFoldDB" id="A0A7W7QFZ2"/>
<dbReference type="Gene3D" id="3.30.750.44">
    <property type="match status" value="1"/>
</dbReference>
<accession>A0A7W7QFZ2</accession>
<sequence>MTTDVCRSFGPRGSPHREIDRADVVGSLGFPVMITTAQVVGRALDRIATNYVFPERVEEIDSAVRKRLDAGDYDTLSGPVLCEVVTADMQRACPDKHLRLLWVDEPQSTDPVDEDDGRAAFLAKSKAENEGVRRFEHLEGNIGYLEVIRIADAGEGAHMIGAAMRLVAHTSALILDLRQCSGGAPTGAAMWCSYFFPDDQVHLNDIYERATDSTRQYWTASHLPAPRYLNRPVYVLTSVDTFSGGEDVAYTLQAHGRALIVGDTTRGGAHPTARYPVSEHITVAVPTGRTINTVTGTNWEGVGVAPDHAVPAEQALEAAHQHALHRAT</sequence>
<comment type="caution">
    <text evidence="2">The sequence shown here is derived from an EMBL/GenBank/DDBJ whole genome shotgun (WGS) entry which is preliminary data.</text>
</comment>
<dbReference type="EMBL" id="JACHJQ010000018">
    <property type="protein sequence ID" value="MBB4912892.1"/>
    <property type="molecule type" value="Genomic_DNA"/>
</dbReference>
<dbReference type="GO" id="GO:0008236">
    <property type="term" value="F:serine-type peptidase activity"/>
    <property type="evidence" value="ECO:0007669"/>
    <property type="project" value="InterPro"/>
</dbReference>
<dbReference type="PANTHER" id="PTHR11261">
    <property type="entry name" value="INTERPHOTORECEPTOR RETINOID-BINDING PROTEIN"/>
    <property type="match status" value="1"/>
</dbReference>